<gene>
    <name evidence="1" type="ORF">INT43_006792</name>
</gene>
<dbReference type="OrthoDB" id="2100988at2759"/>
<dbReference type="Proteomes" id="UP000654370">
    <property type="component" value="Unassembled WGS sequence"/>
</dbReference>
<protein>
    <submittedName>
        <fullName evidence="1">Uncharacterized protein</fullName>
    </submittedName>
</protein>
<evidence type="ECO:0000313" key="1">
    <source>
        <dbReference type="EMBL" id="KAG2183781.1"/>
    </source>
</evidence>
<dbReference type="PANTHER" id="PTHR34286:SF1">
    <property type="entry name" value="TRANSMEMBRANE PROTEIN"/>
    <property type="match status" value="1"/>
</dbReference>
<keyword evidence="2" id="KW-1185">Reference proteome</keyword>
<dbReference type="EMBL" id="JAEPQZ010000003">
    <property type="protein sequence ID" value="KAG2183781.1"/>
    <property type="molecule type" value="Genomic_DNA"/>
</dbReference>
<name>A0A8H7Q341_MORIS</name>
<evidence type="ECO:0000313" key="2">
    <source>
        <dbReference type="Proteomes" id="UP000654370"/>
    </source>
</evidence>
<dbReference type="AlphaFoldDB" id="A0A8H7Q341"/>
<accession>A0A8H7Q341</accession>
<proteinExistence type="predicted"/>
<organism evidence="1 2">
    <name type="scientific">Mortierella isabellina</name>
    <name type="common">Filamentous fungus</name>
    <name type="synonym">Umbelopsis isabellina</name>
    <dbReference type="NCBI Taxonomy" id="91625"/>
    <lineage>
        <taxon>Eukaryota</taxon>
        <taxon>Fungi</taxon>
        <taxon>Fungi incertae sedis</taxon>
        <taxon>Mucoromycota</taxon>
        <taxon>Mucoromycotina</taxon>
        <taxon>Umbelopsidomycetes</taxon>
        <taxon>Umbelopsidales</taxon>
        <taxon>Umbelopsidaceae</taxon>
        <taxon>Umbelopsis</taxon>
    </lineage>
</organism>
<comment type="caution">
    <text evidence="1">The sequence shown here is derived from an EMBL/GenBank/DDBJ whole genome shotgun (WGS) entry which is preliminary data.</text>
</comment>
<reference evidence="1" key="1">
    <citation type="submission" date="2020-12" db="EMBL/GenBank/DDBJ databases">
        <title>Metabolic potential, ecology and presence of endohyphal bacteria is reflected in genomic diversity of Mucoromycotina.</title>
        <authorList>
            <person name="Muszewska A."/>
            <person name="Okrasinska A."/>
            <person name="Steczkiewicz K."/>
            <person name="Drgas O."/>
            <person name="Orlowska M."/>
            <person name="Perlinska-Lenart U."/>
            <person name="Aleksandrzak-Piekarczyk T."/>
            <person name="Szatraj K."/>
            <person name="Zielenkiewicz U."/>
            <person name="Pilsyk S."/>
            <person name="Malc E."/>
            <person name="Mieczkowski P."/>
            <person name="Kruszewska J.S."/>
            <person name="Biernat P."/>
            <person name="Pawlowska J."/>
        </authorList>
    </citation>
    <scope>NUCLEOTIDE SEQUENCE</scope>
    <source>
        <strain evidence="1">WA0000067209</strain>
    </source>
</reference>
<dbReference type="PANTHER" id="PTHR34286">
    <property type="entry name" value="TRANSMEMBRANE PROTEIN"/>
    <property type="match status" value="1"/>
</dbReference>
<sequence>MALSYPRDKKSRGQYLGTADITKFCSLSDNTLRQYKLQHGWCSTFPLSQRSLVGVRFILQLLYLQFIINLLQCNRSPSGGWWARPKTWKSNTAVAAIGMVVTLGAIWKVSADKEWRHREPTRWIPSMMWSKQFKTGEFKQD</sequence>